<gene>
    <name evidence="1" type="ORF">LCGC14_0166770</name>
</gene>
<dbReference type="EMBL" id="LAZR01000063">
    <property type="protein sequence ID" value="KKN96631.1"/>
    <property type="molecule type" value="Genomic_DNA"/>
</dbReference>
<dbReference type="Gene3D" id="3.40.50.300">
    <property type="entry name" value="P-loop containing nucleotide triphosphate hydrolases"/>
    <property type="match status" value="1"/>
</dbReference>
<name>A0A0F9XC91_9ZZZZ</name>
<sequence length="162" mass="18955">MLHLIVGNTGSGKTTYANQLKDKTNGVLFSIDTWNNTLFMPDKKETDGLEWFLERIERAETMILNVVAQLEQSNTDAILDLGLSKFEHREKFRKFAATHGYEIQLHFLNIPKETRWQRVQQRNTEKGATYEFDVSQENFDFMENWFEIPNENELMGSVTITE</sequence>
<proteinExistence type="predicted"/>
<reference evidence="1" key="1">
    <citation type="journal article" date="2015" name="Nature">
        <title>Complex archaea that bridge the gap between prokaryotes and eukaryotes.</title>
        <authorList>
            <person name="Spang A."/>
            <person name="Saw J.H."/>
            <person name="Jorgensen S.L."/>
            <person name="Zaremba-Niedzwiedzka K."/>
            <person name="Martijn J."/>
            <person name="Lind A.E."/>
            <person name="van Eijk R."/>
            <person name="Schleper C."/>
            <person name="Guy L."/>
            <person name="Ettema T.J."/>
        </authorList>
    </citation>
    <scope>NUCLEOTIDE SEQUENCE</scope>
</reference>
<dbReference type="InterPro" id="IPR027417">
    <property type="entry name" value="P-loop_NTPase"/>
</dbReference>
<accession>A0A0F9XC91</accession>
<protein>
    <recommendedName>
        <fullName evidence="2">Zeta toxin domain-containing protein</fullName>
    </recommendedName>
</protein>
<dbReference type="AlphaFoldDB" id="A0A0F9XC91"/>
<evidence type="ECO:0000313" key="1">
    <source>
        <dbReference type="EMBL" id="KKN96631.1"/>
    </source>
</evidence>
<dbReference type="SUPFAM" id="SSF52540">
    <property type="entry name" value="P-loop containing nucleoside triphosphate hydrolases"/>
    <property type="match status" value="1"/>
</dbReference>
<evidence type="ECO:0008006" key="2">
    <source>
        <dbReference type="Google" id="ProtNLM"/>
    </source>
</evidence>
<organism evidence="1">
    <name type="scientific">marine sediment metagenome</name>
    <dbReference type="NCBI Taxonomy" id="412755"/>
    <lineage>
        <taxon>unclassified sequences</taxon>
        <taxon>metagenomes</taxon>
        <taxon>ecological metagenomes</taxon>
    </lineage>
</organism>
<comment type="caution">
    <text evidence="1">The sequence shown here is derived from an EMBL/GenBank/DDBJ whole genome shotgun (WGS) entry which is preliminary data.</text>
</comment>
<dbReference type="Pfam" id="PF13671">
    <property type="entry name" value="AAA_33"/>
    <property type="match status" value="1"/>
</dbReference>